<dbReference type="InterPro" id="IPR029000">
    <property type="entry name" value="Cyclophilin-like_dom_sf"/>
</dbReference>
<comment type="function">
    <text evidence="5">PPIases accelerate the folding of proteins. It catalyzes the cis-trans isomerization of proline imidic peptide bonds in oligopeptides.</text>
</comment>
<evidence type="ECO:0000313" key="7">
    <source>
        <dbReference type="EMBL" id="KAK5583521.1"/>
    </source>
</evidence>
<dbReference type="PROSITE" id="PS00170">
    <property type="entry name" value="CSA_PPIASE_1"/>
    <property type="match status" value="1"/>
</dbReference>
<keyword evidence="8" id="KW-1185">Reference proteome</keyword>
<keyword evidence="3 5" id="KW-0413">Isomerase</keyword>
<dbReference type="PANTHER" id="PTHR45625:SF2">
    <property type="entry name" value="PEPTIDYL-PROLYL CIS-TRANS ISOMERASE-LIKE 3"/>
    <property type="match status" value="1"/>
</dbReference>
<dbReference type="InterPro" id="IPR020892">
    <property type="entry name" value="Cyclophilin-type_PPIase_CS"/>
</dbReference>
<dbReference type="EC" id="5.2.1.8" evidence="5"/>
<dbReference type="AlphaFoldDB" id="A0AAN7YYZ0"/>
<evidence type="ECO:0000256" key="2">
    <source>
        <dbReference type="ARBA" id="ARBA00023110"/>
    </source>
</evidence>
<dbReference type="Gene3D" id="2.40.100.10">
    <property type="entry name" value="Cyclophilin-like"/>
    <property type="match status" value="1"/>
</dbReference>
<dbReference type="SUPFAM" id="SSF50891">
    <property type="entry name" value="Cyclophilin-like"/>
    <property type="match status" value="1"/>
</dbReference>
<proteinExistence type="inferred from homology"/>
<sequence>MSVTLHTSLGDIKVEIFCDSVPLASENFLALCASNYYNNTIFHRNIKGFMVQGGDPTNTGRGGESIWKKPFKDEFPSHLKHSTRGILSMANSGPDTNGSQFFITYGKHRSLNKVYTVFGKIISGIEVLDLMEKVPVDDKDLPLNEITLKSVTIHANPIANQ</sequence>
<dbReference type="FunFam" id="2.40.100.10:FF:000012">
    <property type="entry name" value="Peptidyl-prolyl cis-trans isomerase"/>
    <property type="match status" value="1"/>
</dbReference>
<reference evidence="7 8" key="1">
    <citation type="submission" date="2023-11" db="EMBL/GenBank/DDBJ databases">
        <title>Dfirmibasis_genome.</title>
        <authorList>
            <person name="Edelbroek B."/>
            <person name="Kjellin J."/>
            <person name="Jerlstrom-Hultqvist J."/>
            <person name="Soderbom F."/>
        </authorList>
    </citation>
    <scope>NUCLEOTIDE SEQUENCE [LARGE SCALE GENOMIC DNA]</scope>
    <source>
        <strain evidence="7 8">TNS-C-14</strain>
    </source>
</reference>
<comment type="catalytic activity">
    <reaction evidence="1 5">
        <text>[protein]-peptidylproline (omega=180) = [protein]-peptidylproline (omega=0)</text>
        <dbReference type="Rhea" id="RHEA:16237"/>
        <dbReference type="Rhea" id="RHEA-COMP:10747"/>
        <dbReference type="Rhea" id="RHEA-COMP:10748"/>
        <dbReference type="ChEBI" id="CHEBI:83833"/>
        <dbReference type="ChEBI" id="CHEBI:83834"/>
        <dbReference type="EC" id="5.2.1.8"/>
    </reaction>
</comment>
<evidence type="ECO:0000259" key="6">
    <source>
        <dbReference type="PROSITE" id="PS50072"/>
    </source>
</evidence>
<protein>
    <recommendedName>
        <fullName evidence="5">Peptidyl-prolyl cis-trans isomerase</fullName>
        <shortName evidence="5">PPIase</shortName>
        <ecNumber evidence="5">5.2.1.8</ecNumber>
    </recommendedName>
</protein>
<gene>
    <name evidence="7" type="ORF">RB653_005118</name>
</gene>
<name>A0AAN7YYZ0_9MYCE</name>
<dbReference type="PANTHER" id="PTHR45625">
    <property type="entry name" value="PEPTIDYL-PROLYL CIS-TRANS ISOMERASE-RELATED"/>
    <property type="match status" value="1"/>
</dbReference>
<dbReference type="InterPro" id="IPR024936">
    <property type="entry name" value="Cyclophilin-type_PPIase"/>
</dbReference>
<evidence type="ECO:0000313" key="8">
    <source>
        <dbReference type="Proteomes" id="UP001344447"/>
    </source>
</evidence>
<organism evidence="7 8">
    <name type="scientific">Dictyostelium firmibasis</name>
    <dbReference type="NCBI Taxonomy" id="79012"/>
    <lineage>
        <taxon>Eukaryota</taxon>
        <taxon>Amoebozoa</taxon>
        <taxon>Evosea</taxon>
        <taxon>Eumycetozoa</taxon>
        <taxon>Dictyostelia</taxon>
        <taxon>Dictyosteliales</taxon>
        <taxon>Dictyosteliaceae</taxon>
        <taxon>Dictyostelium</taxon>
    </lineage>
</organism>
<dbReference type="EMBL" id="JAVFKY010000001">
    <property type="protein sequence ID" value="KAK5583521.1"/>
    <property type="molecule type" value="Genomic_DNA"/>
</dbReference>
<dbReference type="Pfam" id="PF00160">
    <property type="entry name" value="Pro_isomerase"/>
    <property type="match status" value="1"/>
</dbReference>
<comment type="caution">
    <text evidence="7">The sequence shown here is derived from an EMBL/GenBank/DDBJ whole genome shotgun (WGS) entry which is preliminary data.</text>
</comment>
<dbReference type="GO" id="GO:0071013">
    <property type="term" value="C:catalytic step 2 spliceosome"/>
    <property type="evidence" value="ECO:0007669"/>
    <property type="project" value="TreeGrafter"/>
</dbReference>
<dbReference type="PROSITE" id="PS50072">
    <property type="entry name" value="CSA_PPIASE_2"/>
    <property type="match status" value="1"/>
</dbReference>
<accession>A0AAN7YYZ0</accession>
<keyword evidence="2 5" id="KW-0697">Rotamase</keyword>
<dbReference type="InterPro" id="IPR044666">
    <property type="entry name" value="Cyclophilin_A-like"/>
</dbReference>
<dbReference type="InterPro" id="IPR002130">
    <property type="entry name" value="Cyclophilin-type_PPIase_dom"/>
</dbReference>
<evidence type="ECO:0000256" key="4">
    <source>
        <dbReference type="ARBA" id="ARBA00038286"/>
    </source>
</evidence>
<evidence type="ECO:0000256" key="3">
    <source>
        <dbReference type="ARBA" id="ARBA00023235"/>
    </source>
</evidence>
<dbReference type="PIRSF" id="PIRSF001467">
    <property type="entry name" value="Peptidylpro_ismrse"/>
    <property type="match status" value="1"/>
</dbReference>
<dbReference type="PRINTS" id="PR00153">
    <property type="entry name" value="CSAPPISMRASE"/>
</dbReference>
<dbReference type="Proteomes" id="UP001344447">
    <property type="component" value="Unassembled WGS sequence"/>
</dbReference>
<dbReference type="GO" id="GO:0003755">
    <property type="term" value="F:peptidyl-prolyl cis-trans isomerase activity"/>
    <property type="evidence" value="ECO:0007669"/>
    <property type="project" value="UniProtKB-UniRule"/>
</dbReference>
<dbReference type="CDD" id="cd01928">
    <property type="entry name" value="Cyclophilin_PPIL3_like"/>
    <property type="match status" value="1"/>
</dbReference>
<dbReference type="GO" id="GO:0006457">
    <property type="term" value="P:protein folding"/>
    <property type="evidence" value="ECO:0007669"/>
    <property type="project" value="InterPro"/>
</dbReference>
<feature type="domain" description="PPIase cyclophilin-type" evidence="6">
    <location>
        <begin position="6"/>
        <end position="153"/>
    </location>
</feature>
<comment type="similarity">
    <text evidence="4">Belongs to the cyclophilin-type PPIase family. PPIL3 subfamily.</text>
</comment>
<evidence type="ECO:0000256" key="5">
    <source>
        <dbReference type="RuleBase" id="RU363019"/>
    </source>
</evidence>
<evidence type="ECO:0000256" key="1">
    <source>
        <dbReference type="ARBA" id="ARBA00000971"/>
    </source>
</evidence>